<evidence type="ECO:0000259" key="1">
    <source>
        <dbReference type="PROSITE" id="PS50943"/>
    </source>
</evidence>
<gene>
    <name evidence="2" type="ORF">H8S33_16810</name>
</gene>
<dbReference type="AlphaFoldDB" id="A0A923L8Q6"/>
<proteinExistence type="predicted"/>
<dbReference type="RefSeq" id="WP_186871148.1">
    <property type="nucleotide sequence ID" value="NZ_JACOOL010000016.1"/>
</dbReference>
<comment type="caution">
    <text evidence="2">The sequence shown here is derived from an EMBL/GenBank/DDBJ whole genome shotgun (WGS) entry which is preliminary data.</text>
</comment>
<dbReference type="CDD" id="cd00093">
    <property type="entry name" value="HTH_XRE"/>
    <property type="match status" value="1"/>
</dbReference>
<evidence type="ECO:0000313" key="3">
    <source>
        <dbReference type="Proteomes" id="UP000637359"/>
    </source>
</evidence>
<protein>
    <submittedName>
        <fullName evidence="2">Helix-turn-helix transcriptional regulator</fullName>
    </submittedName>
</protein>
<dbReference type="InterPro" id="IPR001387">
    <property type="entry name" value="Cro/C1-type_HTH"/>
</dbReference>
<reference evidence="2" key="1">
    <citation type="submission" date="2020-08" db="EMBL/GenBank/DDBJ databases">
        <title>Genome public.</title>
        <authorList>
            <person name="Liu C."/>
            <person name="Sun Q."/>
        </authorList>
    </citation>
    <scope>NUCLEOTIDE SEQUENCE</scope>
    <source>
        <strain evidence="2">BX22</strain>
    </source>
</reference>
<accession>A0A923L8Q6</accession>
<dbReference type="Gene3D" id="1.10.260.40">
    <property type="entry name" value="lambda repressor-like DNA-binding domains"/>
    <property type="match status" value="1"/>
</dbReference>
<organism evidence="2 3">
    <name type="scientific">Ornithinibacillus hominis</name>
    <dbReference type="NCBI Taxonomy" id="2763055"/>
    <lineage>
        <taxon>Bacteria</taxon>
        <taxon>Bacillati</taxon>
        <taxon>Bacillota</taxon>
        <taxon>Bacilli</taxon>
        <taxon>Bacillales</taxon>
        <taxon>Bacillaceae</taxon>
        <taxon>Ornithinibacillus</taxon>
    </lineage>
</organism>
<keyword evidence="3" id="KW-1185">Reference proteome</keyword>
<dbReference type="SUPFAM" id="SSF47413">
    <property type="entry name" value="lambda repressor-like DNA-binding domains"/>
    <property type="match status" value="1"/>
</dbReference>
<evidence type="ECO:0000313" key="2">
    <source>
        <dbReference type="EMBL" id="MBC5638440.1"/>
    </source>
</evidence>
<dbReference type="GO" id="GO:0003677">
    <property type="term" value="F:DNA binding"/>
    <property type="evidence" value="ECO:0007669"/>
    <property type="project" value="InterPro"/>
</dbReference>
<sequence length="89" mass="10443">MDKEQLKLISEIFGHELRKIRDIERDVTQERFSQDTGIGPEHIGEIERGTRLPRIETLLRLRNAGVDINLIFDRIIKELENNGFDITKE</sequence>
<dbReference type="SMART" id="SM00530">
    <property type="entry name" value="HTH_XRE"/>
    <property type="match status" value="1"/>
</dbReference>
<name>A0A923L8Q6_9BACI</name>
<dbReference type="EMBL" id="JACOOL010000016">
    <property type="protein sequence ID" value="MBC5638440.1"/>
    <property type="molecule type" value="Genomic_DNA"/>
</dbReference>
<dbReference type="InterPro" id="IPR010982">
    <property type="entry name" value="Lambda_DNA-bd_dom_sf"/>
</dbReference>
<dbReference type="PROSITE" id="PS50943">
    <property type="entry name" value="HTH_CROC1"/>
    <property type="match status" value="1"/>
</dbReference>
<dbReference type="Pfam" id="PF01381">
    <property type="entry name" value="HTH_3"/>
    <property type="match status" value="1"/>
</dbReference>
<dbReference type="Proteomes" id="UP000637359">
    <property type="component" value="Unassembled WGS sequence"/>
</dbReference>
<feature type="domain" description="HTH cro/C1-type" evidence="1">
    <location>
        <begin position="17"/>
        <end position="71"/>
    </location>
</feature>